<dbReference type="PANTHER" id="PTHR30329">
    <property type="entry name" value="STATOR ELEMENT OF FLAGELLAR MOTOR COMPLEX"/>
    <property type="match status" value="1"/>
</dbReference>
<organism evidence="5 6">
    <name type="scientific">Kytococcus schroeteri</name>
    <dbReference type="NCBI Taxonomy" id="138300"/>
    <lineage>
        <taxon>Bacteria</taxon>
        <taxon>Bacillati</taxon>
        <taxon>Actinomycetota</taxon>
        <taxon>Actinomycetes</taxon>
        <taxon>Micrococcales</taxon>
        <taxon>Kytococcaceae</taxon>
        <taxon>Kytococcus</taxon>
    </lineage>
</organism>
<dbReference type="Pfam" id="PF00691">
    <property type="entry name" value="OmpA"/>
    <property type="match status" value="1"/>
</dbReference>
<evidence type="ECO:0000256" key="2">
    <source>
        <dbReference type="SAM" id="MobiDB-lite"/>
    </source>
</evidence>
<sequence>MSDKWGEGDHLDARDGDEVDRYDAVDDGGEEWYEVSRRYRRGLGGWWWLALLAIPLLLALLGSLLDKGGDEPAEEKTTTAAETSSSVQDSGDAVAADSVSYEGDKDKVTFTASAPSESDKDALVKAVEDANEGRTVDAQVSVDEKAPLVEGAQLGALTNALKAGGEGLTVSGDASALTLSGEVADEAARKTVAKEFATVYPDARITNELTVGGKPAPAEPSPSEPAASSKPAEPSPSQSSSEAPEPSASEPTESSKPAEPSPTAKPSTSEPTESSAPEPSPTSEAPKPEPTTPKPSPSGPAPVSAIGDLTCENAKVSMDRVNAANPIRFPSSSDALYGDSALAAGQIGAKLAGCDFDVVVIGHTDNVGGDVNEKLSAYRAEKVAQALVVAGVDNSRIEQKNAAASQPVASNKTEDGRAKNRRVTIQVK</sequence>
<evidence type="ECO:0000256" key="3">
    <source>
        <dbReference type="SAM" id="Phobius"/>
    </source>
</evidence>
<reference evidence="5 6" key="1">
    <citation type="submission" date="2017-12" db="EMBL/GenBank/DDBJ databases">
        <title>Phylogenetic diversity of female urinary microbiome.</title>
        <authorList>
            <person name="Thomas-White K."/>
            <person name="Wolfe A.J."/>
        </authorList>
    </citation>
    <scope>NUCLEOTIDE SEQUENCE [LARGE SCALE GENOMIC DNA]</scope>
    <source>
        <strain evidence="5 6">UMB1298</strain>
    </source>
</reference>
<comment type="caution">
    <text evidence="5">The sequence shown here is derived from an EMBL/GenBank/DDBJ whole genome shotgun (WGS) entry which is preliminary data.</text>
</comment>
<keyword evidence="3" id="KW-1133">Transmembrane helix</keyword>
<evidence type="ECO:0000256" key="1">
    <source>
        <dbReference type="PROSITE-ProRule" id="PRU00473"/>
    </source>
</evidence>
<dbReference type="Gene3D" id="3.30.1330.60">
    <property type="entry name" value="OmpA-like domain"/>
    <property type="match status" value="1"/>
</dbReference>
<feature type="compositionally biased region" description="Pro residues" evidence="2">
    <location>
        <begin position="288"/>
        <end position="300"/>
    </location>
</feature>
<feature type="compositionally biased region" description="Polar residues" evidence="2">
    <location>
        <begin position="402"/>
        <end position="411"/>
    </location>
</feature>
<dbReference type="InterPro" id="IPR036737">
    <property type="entry name" value="OmpA-like_sf"/>
</dbReference>
<feature type="transmembrane region" description="Helical" evidence="3">
    <location>
        <begin position="46"/>
        <end position="65"/>
    </location>
</feature>
<dbReference type="InterPro" id="IPR050330">
    <property type="entry name" value="Bact_OuterMem_StrucFunc"/>
</dbReference>
<dbReference type="Gene3D" id="3.40.1520.20">
    <property type="match status" value="1"/>
</dbReference>
<name>A0A2I1PB06_9MICO</name>
<feature type="region of interest" description="Disordered" evidence="2">
    <location>
        <begin position="399"/>
        <end position="428"/>
    </location>
</feature>
<dbReference type="PROSITE" id="PS51123">
    <property type="entry name" value="OMPA_2"/>
    <property type="match status" value="1"/>
</dbReference>
<dbReference type="OrthoDB" id="3820813at2"/>
<evidence type="ECO:0000313" key="5">
    <source>
        <dbReference type="EMBL" id="PKZ41817.1"/>
    </source>
</evidence>
<feature type="compositionally biased region" description="Low complexity" evidence="2">
    <location>
        <begin position="224"/>
        <end position="285"/>
    </location>
</feature>
<dbReference type="Proteomes" id="UP000234206">
    <property type="component" value="Unassembled WGS sequence"/>
</dbReference>
<keyword evidence="6" id="KW-1185">Reference proteome</keyword>
<protein>
    <recommendedName>
        <fullName evidence="4">OmpA-like domain-containing protein</fullName>
    </recommendedName>
</protein>
<dbReference type="PANTHER" id="PTHR30329:SF17">
    <property type="entry name" value="LIPOPROTEIN YFIB-RELATED"/>
    <property type="match status" value="1"/>
</dbReference>
<dbReference type="AlphaFoldDB" id="A0A2I1PB06"/>
<gene>
    <name evidence="5" type="ORF">CYJ76_06160</name>
</gene>
<dbReference type="CDD" id="cd07185">
    <property type="entry name" value="OmpA_C-like"/>
    <property type="match status" value="1"/>
</dbReference>
<dbReference type="EMBL" id="PKIZ01000009">
    <property type="protein sequence ID" value="PKZ41817.1"/>
    <property type="molecule type" value="Genomic_DNA"/>
</dbReference>
<dbReference type="RefSeq" id="WP_070705112.1">
    <property type="nucleotide sequence ID" value="NZ_JBHLVH010000001.1"/>
</dbReference>
<evidence type="ECO:0000259" key="4">
    <source>
        <dbReference type="PROSITE" id="PS51123"/>
    </source>
</evidence>
<dbReference type="GO" id="GO:0016020">
    <property type="term" value="C:membrane"/>
    <property type="evidence" value="ECO:0007669"/>
    <property type="project" value="UniProtKB-UniRule"/>
</dbReference>
<feature type="region of interest" description="Disordered" evidence="2">
    <location>
        <begin position="209"/>
        <end position="308"/>
    </location>
</feature>
<proteinExistence type="predicted"/>
<feature type="region of interest" description="Disordered" evidence="2">
    <location>
        <begin position="1"/>
        <end position="23"/>
    </location>
</feature>
<evidence type="ECO:0000313" key="6">
    <source>
        <dbReference type="Proteomes" id="UP000234206"/>
    </source>
</evidence>
<keyword evidence="3" id="KW-0812">Transmembrane</keyword>
<keyword evidence="1 3" id="KW-0472">Membrane</keyword>
<dbReference type="InterPro" id="IPR006665">
    <property type="entry name" value="OmpA-like"/>
</dbReference>
<accession>A0A2I1PB06</accession>
<feature type="region of interest" description="Disordered" evidence="2">
    <location>
        <begin position="70"/>
        <end position="93"/>
    </location>
</feature>
<dbReference type="SUPFAM" id="SSF103088">
    <property type="entry name" value="OmpA-like"/>
    <property type="match status" value="1"/>
</dbReference>
<feature type="domain" description="OmpA-like" evidence="4">
    <location>
        <begin position="316"/>
        <end position="428"/>
    </location>
</feature>